<feature type="binding site" evidence="6">
    <location>
        <position position="9"/>
    </location>
    <ligand>
        <name>Mg(2+)</name>
        <dbReference type="ChEBI" id="CHEBI:18420"/>
    </ligand>
</feature>
<dbReference type="CDD" id="cd24010">
    <property type="entry name" value="ASKHA_NBD_AcK_PK"/>
    <property type="match status" value="1"/>
</dbReference>
<evidence type="ECO:0000256" key="7">
    <source>
        <dbReference type="RuleBase" id="RU003835"/>
    </source>
</evidence>
<keyword evidence="9" id="KW-1185">Reference proteome</keyword>
<dbReference type="Proteomes" id="UP000001844">
    <property type="component" value="Chromosome"/>
</dbReference>
<keyword evidence="2 6" id="KW-0808">Transferase</keyword>
<sequence length="408" mass="44383">MSVTILVINSGSSSIKYQLFKGNSALAGGIVERIGEPKSRFVHRLFQSRQTIEETISEEPVSNHGEGMSRIFTALMESGCLQHEADLLGIGHRIVHGGEAFKEPTLIDDQVLTRIAEIIPLAPLHNPANLKGIQVALEICPHVPQVAVFDTAFHQTLPPPVFHYPLPYCWYKTHHVRRYGFHGTSHHYVSKQAAAYLKQPLETLHLITLHLGNGASATAIKAGKSMDTSMGMTPLEGLMMGTRCGDIDPSLPLYLTQALGKSPEELDSLLNRESGLKGICGTNDMRQVHALAKAGDPLASLAIEMYCYRIKKYIGAYYAVLGRLDALIFTGGIGENDALIRNHVCAGLAHLGIVIDHKKNQTAGHDIFAIQGEGGAVTVLVIPTDEELEIAQQTLALIQNQKCLDAHS</sequence>
<dbReference type="GO" id="GO:0005524">
    <property type="term" value="F:ATP binding"/>
    <property type="evidence" value="ECO:0007669"/>
    <property type="project" value="UniProtKB-KW"/>
</dbReference>
<dbReference type="eggNOG" id="COG0282">
    <property type="taxonomic scope" value="Bacteria"/>
</dbReference>
<dbReference type="GO" id="GO:0006085">
    <property type="term" value="P:acetyl-CoA biosynthetic process"/>
    <property type="evidence" value="ECO:0007669"/>
    <property type="project" value="UniProtKB-UniRule"/>
</dbReference>
<evidence type="ECO:0000256" key="6">
    <source>
        <dbReference type="HAMAP-Rule" id="MF_00020"/>
    </source>
</evidence>
<comment type="subunit">
    <text evidence="6">Homodimer.</text>
</comment>
<keyword evidence="5 6" id="KW-0067">ATP-binding</keyword>
<dbReference type="AlphaFoldDB" id="D5BZD2"/>
<dbReference type="Gene3D" id="3.30.420.40">
    <property type="match status" value="2"/>
</dbReference>
<dbReference type="EC" id="2.7.2.1" evidence="6"/>
<dbReference type="InterPro" id="IPR000890">
    <property type="entry name" value="Aliphatic_acid_kin_short-chain"/>
</dbReference>
<evidence type="ECO:0000256" key="4">
    <source>
        <dbReference type="ARBA" id="ARBA00022777"/>
    </source>
</evidence>
<feature type="active site" description="Proton donor/acceptor" evidence="6">
    <location>
        <position position="150"/>
    </location>
</feature>
<feature type="binding site" evidence="6">
    <location>
        <position position="93"/>
    </location>
    <ligand>
        <name>substrate</name>
    </ligand>
</feature>
<feature type="binding site" evidence="6">
    <location>
        <position position="16"/>
    </location>
    <ligand>
        <name>ATP</name>
        <dbReference type="ChEBI" id="CHEBI:30616"/>
    </ligand>
</feature>
<dbReference type="InterPro" id="IPR043129">
    <property type="entry name" value="ATPase_NBD"/>
</dbReference>
<keyword evidence="4 6" id="KW-0418">Kinase</keyword>
<gene>
    <name evidence="6" type="primary">ackA</name>
    <name evidence="8" type="ordered locus">Nhal_3094</name>
</gene>
<dbReference type="EMBL" id="CP001798">
    <property type="protein sequence ID" value="ADE16146.1"/>
    <property type="molecule type" value="Genomic_DNA"/>
</dbReference>
<dbReference type="SUPFAM" id="SSF53067">
    <property type="entry name" value="Actin-like ATPase domain"/>
    <property type="match status" value="2"/>
</dbReference>
<evidence type="ECO:0000256" key="5">
    <source>
        <dbReference type="ARBA" id="ARBA00022840"/>
    </source>
</evidence>
<dbReference type="InterPro" id="IPR023865">
    <property type="entry name" value="Aliphatic_acid_kinase_CS"/>
</dbReference>
<keyword evidence="6" id="KW-0460">Magnesium</keyword>
<reference evidence="9" key="1">
    <citation type="submission" date="2010-04" db="EMBL/GenBank/DDBJ databases">
        <title>Complete genome sequence of Nitrosococcus halophilus Nc4, a salt-adapted, aerobic obligate ammonia-oxidizing sulfur purple bacterium.</title>
        <authorList>
            <consortium name="US DOE Joint Genome Institute"/>
            <person name="Campbell M.A."/>
            <person name="Malfatti S.A."/>
            <person name="Chain P.S.G."/>
            <person name="Heidelberg J.F."/>
            <person name="Ward B.B."/>
            <person name="Klotz M.G."/>
        </authorList>
    </citation>
    <scope>NUCLEOTIDE SEQUENCE [LARGE SCALE GENOMIC DNA]</scope>
    <source>
        <strain evidence="9">Nc4</strain>
    </source>
</reference>
<comment type="function">
    <text evidence="6">Catalyzes the formation of acetyl phosphate from acetate and ATP. Can also catalyze the reverse reaction.</text>
</comment>
<dbReference type="Pfam" id="PF00871">
    <property type="entry name" value="Acetate_kinase"/>
    <property type="match status" value="1"/>
</dbReference>
<feature type="site" description="Transition state stabilizer" evidence="6">
    <location>
        <position position="243"/>
    </location>
</feature>
<dbReference type="NCBIfam" id="TIGR00016">
    <property type="entry name" value="ackA"/>
    <property type="match status" value="1"/>
</dbReference>
<comment type="pathway">
    <text evidence="6">Metabolic intermediate biosynthesis; acetyl-CoA biosynthesis; acetyl-CoA from acetate: step 1/2.</text>
</comment>
<protein>
    <recommendedName>
        <fullName evidence="6">Acetate kinase</fullName>
        <ecNumber evidence="6">2.7.2.1</ecNumber>
    </recommendedName>
    <alternativeName>
        <fullName evidence="6">Acetokinase</fullName>
    </alternativeName>
</protein>
<comment type="cofactor">
    <cofactor evidence="6">
        <name>Mg(2+)</name>
        <dbReference type="ChEBI" id="CHEBI:18420"/>
    </cofactor>
    <cofactor evidence="6">
        <name>Mn(2+)</name>
        <dbReference type="ChEBI" id="CHEBI:29035"/>
    </cofactor>
    <text evidence="6">Mg(2+). Can also accept Mn(2+).</text>
</comment>
<feature type="binding site" evidence="6">
    <location>
        <begin position="332"/>
        <end position="336"/>
    </location>
    <ligand>
        <name>ATP</name>
        <dbReference type="ChEBI" id="CHEBI:30616"/>
    </ligand>
</feature>
<dbReference type="PRINTS" id="PR00471">
    <property type="entry name" value="ACETATEKNASE"/>
</dbReference>
<dbReference type="GO" id="GO:0005737">
    <property type="term" value="C:cytoplasm"/>
    <property type="evidence" value="ECO:0007669"/>
    <property type="project" value="UniProtKB-SubCell"/>
</dbReference>
<evidence type="ECO:0000313" key="9">
    <source>
        <dbReference type="Proteomes" id="UP000001844"/>
    </source>
</evidence>
<dbReference type="GO" id="GO:0000287">
    <property type="term" value="F:magnesium ion binding"/>
    <property type="evidence" value="ECO:0007669"/>
    <property type="project" value="UniProtKB-UniRule"/>
</dbReference>
<dbReference type="STRING" id="472759.Nhal_3094"/>
<feature type="site" description="Transition state stabilizer" evidence="6">
    <location>
        <position position="182"/>
    </location>
</feature>
<dbReference type="PROSITE" id="PS01076">
    <property type="entry name" value="ACETATE_KINASE_2"/>
    <property type="match status" value="1"/>
</dbReference>
<dbReference type="PANTHER" id="PTHR21060:SF15">
    <property type="entry name" value="ACETATE KINASE-RELATED"/>
    <property type="match status" value="1"/>
</dbReference>
<evidence type="ECO:0000256" key="3">
    <source>
        <dbReference type="ARBA" id="ARBA00022741"/>
    </source>
</evidence>
<dbReference type="GO" id="GO:0006083">
    <property type="term" value="P:acetate metabolic process"/>
    <property type="evidence" value="ECO:0007669"/>
    <property type="project" value="TreeGrafter"/>
</dbReference>
<dbReference type="PIRSF" id="PIRSF000722">
    <property type="entry name" value="Acetate_prop_kin"/>
    <property type="match status" value="1"/>
</dbReference>
<dbReference type="InterPro" id="IPR004372">
    <property type="entry name" value="Ac/propionate_kinase"/>
</dbReference>
<name>D5BZD2_NITHN</name>
<keyword evidence="6" id="KW-0479">Metal-binding</keyword>
<dbReference type="HOGENOM" id="CLU_020352_0_1_6"/>
<feature type="binding site" evidence="6">
    <location>
        <position position="386"/>
    </location>
    <ligand>
        <name>Mg(2+)</name>
        <dbReference type="ChEBI" id="CHEBI:18420"/>
    </ligand>
</feature>
<comment type="catalytic activity">
    <reaction evidence="6">
        <text>acetate + ATP = acetyl phosphate + ADP</text>
        <dbReference type="Rhea" id="RHEA:11352"/>
        <dbReference type="ChEBI" id="CHEBI:22191"/>
        <dbReference type="ChEBI" id="CHEBI:30089"/>
        <dbReference type="ChEBI" id="CHEBI:30616"/>
        <dbReference type="ChEBI" id="CHEBI:456216"/>
        <dbReference type="EC" id="2.7.2.1"/>
    </reaction>
</comment>
<organism evidence="8 9">
    <name type="scientific">Nitrosococcus halophilus (strain Nc4)</name>
    <dbReference type="NCBI Taxonomy" id="472759"/>
    <lineage>
        <taxon>Bacteria</taxon>
        <taxon>Pseudomonadati</taxon>
        <taxon>Pseudomonadota</taxon>
        <taxon>Gammaproteobacteria</taxon>
        <taxon>Chromatiales</taxon>
        <taxon>Chromatiaceae</taxon>
        <taxon>Nitrosococcus</taxon>
    </lineage>
</organism>
<feature type="binding site" evidence="6">
    <location>
        <begin position="284"/>
        <end position="286"/>
    </location>
    <ligand>
        <name>ATP</name>
        <dbReference type="ChEBI" id="CHEBI:30616"/>
    </ligand>
</feature>
<dbReference type="PROSITE" id="PS01075">
    <property type="entry name" value="ACETATE_KINASE_1"/>
    <property type="match status" value="1"/>
</dbReference>
<dbReference type="PANTHER" id="PTHR21060">
    <property type="entry name" value="ACETATE KINASE"/>
    <property type="match status" value="1"/>
</dbReference>
<accession>D5BZD2</accession>
<dbReference type="KEGG" id="nhl:Nhal_3094"/>
<feature type="binding site" evidence="6">
    <location>
        <begin position="210"/>
        <end position="214"/>
    </location>
    <ligand>
        <name>ATP</name>
        <dbReference type="ChEBI" id="CHEBI:30616"/>
    </ligand>
</feature>
<evidence type="ECO:0000256" key="2">
    <source>
        <dbReference type="ARBA" id="ARBA00022679"/>
    </source>
</evidence>
<dbReference type="UniPathway" id="UPA00340">
    <property type="reaction ID" value="UER00458"/>
</dbReference>
<keyword evidence="3 6" id="KW-0547">Nucleotide-binding</keyword>
<comment type="similarity">
    <text evidence="1 6 7">Belongs to the acetokinase family.</text>
</comment>
<evidence type="ECO:0000256" key="1">
    <source>
        <dbReference type="ARBA" id="ARBA00008748"/>
    </source>
</evidence>
<comment type="subcellular location">
    <subcellularLocation>
        <location evidence="6">Cytoplasm</location>
    </subcellularLocation>
</comment>
<dbReference type="GO" id="GO:0008776">
    <property type="term" value="F:acetate kinase activity"/>
    <property type="evidence" value="ECO:0007669"/>
    <property type="project" value="UniProtKB-UniRule"/>
</dbReference>
<dbReference type="HAMAP" id="MF_00020">
    <property type="entry name" value="Acetate_kinase"/>
    <property type="match status" value="1"/>
</dbReference>
<proteinExistence type="inferred from homology"/>
<evidence type="ECO:0000313" key="8">
    <source>
        <dbReference type="EMBL" id="ADE16146.1"/>
    </source>
</evidence>
<keyword evidence="6" id="KW-0963">Cytoplasm</keyword>